<protein>
    <submittedName>
        <fullName evidence="4">GNAT family N-acetyltransferase</fullName>
    </submittedName>
</protein>
<reference evidence="4 5" key="1">
    <citation type="submission" date="2019-08" db="EMBL/GenBank/DDBJ databases">
        <title>In-depth cultivation of the pig gut microbiome towards novel bacterial diversity and tailored functional studies.</title>
        <authorList>
            <person name="Wylensek D."/>
            <person name="Hitch T.C.A."/>
            <person name="Clavel T."/>
        </authorList>
    </citation>
    <scope>NUCLEOTIDE SEQUENCE [LARGE SCALE GENOMIC DNA]</scope>
    <source>
        <strain evidence="4 5">Oil+RF-744-WCA-WT-11</strain>
    </source>
</reference>
<keyword evidence="2" id="KW-0012">Acyltransferase</keyword>
<dbReference type="InterPro" id="IPR000182">
    <property type="entry name" value="GNAT_dom"/>
</dbReference>
<evidence type="ECO:0000259" key="3">
    <source>
        <dbReference type="PROSITE" id="PS51186"/>
    </source>
</evidence>
<dbReference type="EMBL" id="VULZ01000010">
    <property type="protein sequence ID" value="MSS15262.1"/>
    <property type="molecule type" value="Genomic_DNA"/>
</dbReference>
<name>A0A6L5X9V3_9FIRM</name>
<dbReference type="SUPFAM" id="SSF55729">
    <property type="entry name" value="Acyl-CoA N-acyltransferases (Nat)"/>
    <property type="match status" value="1"/>
</dbReference>
<dbReference type="GO" id="GO:0016747">
    <property type="term" value="F:acyltransferase activity, transferring groups other than amino-acyl groups"/>
    <property type="evidence" value="ECO:0007669"/>
    <property type="project" value="InterPro"/>
</dbReference>
<dbReference type="CDD" id="cd04301">
    <property type="entry name" value="NAT_SF"/>
    <property type="match status" value="1"/>
</dbReference>
<accession>A0A6L5X9V3</accession>
<evidence type="ECO:0000256" key="1">
    <source>
        <dbReference type="ARBA" id="ARBA00022679"/>
    </source>
</evidence>
<dbReference type="RefSeq" id="WP_328597080.1">
    <property type="nucleotide sequence ID" value="NZ_VULZ01000010.1"/>
</dbReference>
<evidence type="ECO:0000313" key="5">
    <source>
        <dbReference type="Proteomes" id="UP000481852"/>
    </source>
</evidence>
<keyword evidence="1 4" id="KW-0808">Transferase</keyword>
<comment type="caution">
    <text evidence="4">The sequence shown here is derived from an EMBL/GenBank/DDBJ whole genome shotgun (WGS) entry which is preliminary data.</text>
</comment>
<dbReference type="Pfam" id="PF00583">
    <property type="entry name" value="Acetyltransf_1"/>
    <property type="match status" value="1"/>
</dbReference>
<feature type="domain" description="N-acetyltransferase" evidence="3">
    <location>
        <begin position="1"/>
        <end position="157"/>
    </location>
</feature>
<dbReference type="AlphaFoldDB" id="A0A6L5X9V3"/>
<dbReference type="Proteomes" id="UP000481852">
    <property type="component" value="Unassembled WGS sequence"/>
</dbReference>
<organism evidence="4 5">
    <name type="scientific">Porcincola intestinalis</name>
    <dbReference type="NCBI Taxonomy" id="2606632"/>
    <lineage>
        <taxon>Bacteria</taxon>
        <taxon>Bacillati</taxon>
        <taxon>Bacillota</taxon>
        <taxon>Clostridia</taxon>
        <taxon>Lachnospirales</taxon>
        <taxon>Lachnospiraceae</taxon>
        <taxon>Porcincola</taxon>
    </lineage>
</organism>
<evidence type="ECO:0000256" key="2">
    <source>
        <dbReference type="ARBA" id="ARBA00023315"/>
    </source>
</evidence>
<dbReference type="InterPro" id="IPR050832">
    <property type="entry name" value="Bact_Acetyltransf"/>
</dbReference>
<evidence type="ECO:0000313" key="4">
    <source>
        <dbReference type="EMBL" id="MSS15262.1"/>
    </source>
</evidence>
<keyword evidence="5" id="KW-1185">Reference proteome</keyword>
<proteinExistence type="predicted"/>
<gene>
    <name evidence="4" type="ORF">FYJ35_09485</name>
</gene>
<dbReference type="PANTHER" id="PTHR43877">
    <property type="entry name" value="AMINOALKYLPHOSPHONATE N-ACETYLTRANSFERASE-RELATED-RELATED"/>
    <property type="match status" value="1"/>
</dbReference>
<dbReference type="PROSITE" id="PS51186">
    <property type="entry name" value="GNAT"/>
    <property type="match status" value="1"/>
</dbReference>
<dbReference type="InterPro" id="IPR016181">
    <property type="entry name" value="Acyl_CoA_acyltransferase"/>
</dbReference>
<sequence>MQIRRAVDKDIPRLHELLGQVLQIHAEIRPDIFISGTTKYTDEELREMIRNDAKPIYVATDEQGMCEGYAFCQLREQPFSNNMVPFRSLFIDDLCVDERMRGQHVGESLFAFVKEEAKRLGCYEVTLNVWEGNTSAEKFYEKMGMKTKERQMEYILA</sequence>
<dbReference type="Gene3D" id="3.40.630.30">
    <property type="match status" value="1"/>
</dbReference>